<keyword evidence="2" id="KW-1185">Reference proteome</keyword>
<reference evidence="1 2" key="1">
    <citation type="submission" date="2019-04" db="EMBL/GenBank/DDBJ databases">
        <title>An improved genome assembly and genetic linkage map for asparagus bean, Vigna unguiculata ssp. sesquipedialis.</title>
        <authorList>
            <person name="Xia Q."/>
            <person name="Zhang R."/>
            <person name="Dong Y."/>
        </authorList>
    </citation>
    <scope>NUCLEOTIDE SEQUENCE [LARGE SCALE GENOMIC DNA]</scope>
    <source>
        <tissue evidence="1">Leaf</tissue>
    </source>
</reference>
<sequence>MEINLDEDVVKALDEMETSVAIRAILEFNIKALLIGQKVSNLLQKELRDRDKSKLAEDLSWVQAKYEEEKAAWVRGRQL</sequence>
<evidence type="ECO:0000313" key="1">
    <source>
        <dbReference type="EMBL" id="QCD89446.1"/>
    </source>
</evidence>
<accession>A0A4D6LMH2</accession>
<protein>
    <submittedName>
        <fullName evidence="1">Uncharacterized protein</fullName>
    </submittedName>
</protein>
<dbReference type="AlphaFoldDB" id="A0A4D6LMH2"/>
<organism evidence="1 2">
    <name type="scientific">Vigna unguiculata</name>
    <name type="common">Cowpea</name>
    <dbReference type="NCBI Taxonomy" id="3917"/>
    <lineage>
        <taxon>Eukaryota</taxon>
        <taxon>Viridiplantae</taxon>
        <taxon>Streptophyta</taxon>
        <taxon>Embryophyta</taxon>
        <taxon>Tracheophyta</taxon>
        <taxon>Spermatophyta</taxon>
        <taxon>Magnoliopsida</taxon>
        <taxon>eudicotyledons</taxon>
        <taxon>Gunneridae</taxon>
        <taxon>Pentapetalae</taxon>
        <taxon>rosids</taxon>
        <taxon>fabids</taxon>
        <taxon>Fabales</taxon>
        <taxon>Fabaceae</taxon>
        <taxon>Papilionoideae</taxon>
        <taxon>50 kb inversion clade</taxon>
        <taxon>NPAAA clade</taxon>
        <taxon>indigoferoid/millettioid clade</taxon>
        <taxon>Phaseoleae</taxon>
        <taxon>Vigna</taxon>
    </lineage>
</organism>
<proteinExistence type="predicted"/>
<gene>
    <name evidence="1" type="ORF">DEO72_LG4g390</name>
</gene>
<dbReference type="EMBL" id="CP039348">
    <property type="protein sequence ID" value="QCD89446.1"/>
    <property type="molecule type" value="Genomic_DNA"/>
</dbReference>
<evidence type="ECO:0000313" key="2">
    <source>
        <dbReference type="Proteomes" id="UP000501690"/>
    </source>
</evidence>
<name>A0A4D6LMH2_VIGUN</name>
<dbReference type="Proteomes" id="UP000501690">
    <property type="component" value="Linkage Group LG4"/>
</dbReference>